<comment type="pathway">
    <text evidence="3 13">Carbohydrate metabolism; galactose metabolism.</text>
</comment>
<dbReference type="OrthoDB" id="418412at2759"/>
<feature type="binding site" evidence="12">
    <location>
        <begin position="47"/>
        <end position="50"/>
    </location>
    <ligand>
        <name>UDP-alpha-D-glucose</name>
        <dbReference type="ChEBI" id="CHEBI:58885"/>
        <note>ligand shared between dimeric partners</note>
    </ligand>
</feature>
<feature type="binding site" description="in other chain" evidence="12">
    <location>
        <position position="176"/>
    </location>
    <ligand>
        <name>UDP-alpha-D-glucose</name>
        <dbReference type="ChEBI" id="CHEBI:58885"/>
        <note>ligand shared between dimeric partners</note>
    </ligand>
</feature>
<feature type="domain" description="Galactose-1-phosphate uridyl transferase N-terminal" evidence="15">
    <location>
        <begin position="23"/>
        <end position="199"/>
    </location>
</feature>
<evidence type="ECO:0000256" key="12">
    <source>
        <dbReference type="PIRSR" id="PIRSR000808-2"/>
    </source>
</evidence>
<evidence type="ECO:0000313" key="18">
    <source>
        <dbReference type="Proteomes" id="UP000007799"/>
    </source>
</evidence>
<dbReference type="OMA" id="CFENRGA"/>
<keyword evidence="9 13" id="KW-0299">Galactose metabolism</keyword>
<dbReference type="GO" id="GO:0033499">
    <property type="term" value="P:galactose catabolic process via UDP-galactose, Leloir pathway"/>
    <property type="evidence" value="ECO:0007669"/>
    <property type="project" value="TreeGrafter"/>
</dbReference>
<evidence type="ECO:0000256" key="11">
    <source>
        <dbReference type="PIRSR" id="PIRSR000808-1"/>
    </source>
</evidence>
<dbReference type="CDD" id="cd00608">
    <property type="entry name" value="GalT"/>
    <property type="match status" value="1"/>
</dbReference>
<evidence type="ECO:0000256" key="2">
    <source>
        <dbReference type="ARBA" id="ARBA00001947"/>
    </source>
</evidence>
<evidence type="ECO:0000256" key="3">
    <source>
        <dbReference type="ARBA" id="ARBA00004947"/>
    </source>
</evidence>
<comment type="catalytic activity">
    <reaction evidence="1 13">
        <text>alpha-D-galactose 1-phosphate + UDP-alpha-D-glucose = alpha-D-glucose 1-phosphate + UDP-alpha-D-galactose</text>
        <dbReference type="Rhea" id="RHEA:13989"/>
        <dbReference type="ChEBI" id="CHEBI:58336"/>
        <dbReference type="ChEBI" id="CHEBI:58601"/>
        <dbReference type="ChEBI" id="CHEBI:58885"/>
        <dbReference type="ChEBI" id="CHEBI:66914"/>
        <dbReference type="EC" id="2.7.7.12"/>
    </reaction>
</comment>
<dbReference type="GO" id="GO:0008108">
    <property type="term" value="F:UDP-glucose:hexose-1-phosphate uridylyltransferase activity"/>
    <property type="evidence" value="ECO:0007669"/>
    <property type="project" value="UniProtKB-EC"/>
</dbReference>
<keyword evidence="6 13" id="KW-0548">Nucleotidyltransferase</keyword>
<dbReference type="InterPro" id="IPR005849">
    <property type="entry name" value="GalP_Utransf_N"/>
</dbReference>
<evidence type="ECO:0000313" key="17">
    <source>
        <dbReference type="EMBL" id="EGD72344.1"/>
    </source>
</evidence>
<feature type="compositionally biased region" description="Low complexity" evidence="14">
    <location>
        <begin position="10"/>
        <end position="22"/>
    </location>
</feature>
<dbReference type="NCBIfam" id="TIGR00209">
    <property type="entry name" value="galT_1"/>
    <property type="match status" value="1"/>
</dbReference>
<evidence type="ECO:0000256" key="1">
    <source>
        <dbReference type="ARBA" id="ARBA00001107"/>
    </source>
</evidence>
<evidence type="ECO:0000259" key="15">
    <source>
        <dbReference type="Pfam" id="PF01087"/>
    </source>
</evidence>
<feature type="active site" description="Tele-UMP-histidine intermediate" evidence="11">
    <location>
        <position position="189"/>
    </location>
</feature>
<evidence type="ECO:0000256" key="10">
    <source>
        <dbReference type="ARBA" id="ARBA00023277"/>
    </source>
</evidence>
<proteinExistence type="inferred from homology"/>
<evidence type="ECO:0000256" key="7">
    <source>
        <dbReference type="ARBA" id="ARBA00022723"/>
    </source>
</evidence>
<dbReference type="SUPFAM" id="SSF54197">
    <property type="entry name" value="HIT-like"/>
    <property type="match status" value="2"/>
</dbReference>
<dbReference type="UniPathway" id="UPA00214"/>
<comment type="similarity">
    <text evidence="4 13">Belongs to the galactose-1-phosphate uridylyltransferase type 1 family.</text>
</comment>
<evidence type="ECO:0000256" key="5">
    <source>
        <dbReference type="ARBA" id="ARBA00022679"/>
    </source>
</evidence>
<accession>F2TW98</accession>
<dbReference type="Proteomes" id="UP000007799">
    <property type="component" value="Unassembled WGS sequence"/>
</dbReference>
<evidence type="ECO:0000256" key="9">
    <source>
        <dbReference type="ARBA" id="ARBA00023144"/>
    </source>
</evidence>
<dbReference type="InterPro" id="IPR036265">
    <property type="entry name" value="HIT-like_sf"/>
</dbReference>
<dbReference type="Pfam" id="PF02744">
    <property type="entry name" value="GalP_UDP_tr_C"/>
    <property type="match status" value="1"/>
</dbReference>
<dbReference type="PANTHER" id="PTHR11943:SF1">
    <property type="entry name" value="GALACTOSE-1-PHOSPHATE URIDYLYLTRANSFERASE"/>
    <property type="match status" value="1"/>
</dbReference>
<dbReference type="FunCoup" id="F2TW98">
    <property type="interactions" value="772"/>
</dbReference>
<feature type="region of interest" description="Disordered" evidence="14">
    <location>
        <begin position="1"/>
        <end position="26"/>
    </location>
</feature>
<evidence type="ECO:0000256" key="14">
    <source>
        <dbReference type="SAM" id="MobiDB-lite"/>
    </source>
</evidence>
<feature type="binding site" description="in other chain" evidence="12">
    <location>
        <position position="350"/>
    </location>
    <ligand>
        <name>UDP-alpha-D-glucose</name>
        <dbReference type="ChEBI" id="CHEBI:58885"/>
        <note>ligand shared between dimeric partners</note>
    </ligand>
</feature>
<sequence length="375" mass="43673">MEIESKRARTTTTRGGEEQQTAFDAEDHSHRRYNPLLDEWVLVAPHRMKRPWKGQVEDPFDFASIPRHDPKNGLCPNTTRASGKKTPDYTSTYVFVNDFPTFRDDLPQPSEEQRKLNDLMRLEGVTGECRVMCFHPFSDLTLPLMSLENIRKVVDAWIEQLLELGERFKWVQIFENKGQAMGCSNPHPHCQIWASGHLPNVAARKNKHQLEYYEKHGTPMLLDYAQLEAKHKERIVVENDDWLVVVPWWAVWPYETMILPRRRHILRLCDLTDTERDSLSSAMKTLLTKYDNLFQTSFPYSMGWHGAPTGGTGDDECQHWQLHAIYYPPLLRSASVKKFMVGYEMHAESQRDLTAESAARRLRAVSDKHYYTPKL</sequence>
<gene>
    <name evidence="17" type="ORF">PTSG_00365</name>
</gene>
<feature type="domain" description="Galactose-1-phosphate uridyl transferase C-terminal" evidence="16">
    <location>
        <begin position="207"/>
        <end position="371"/>
    </location>
</feature>
<dbReference type="PROSITE" id="PS00117">
    <property type="entry name" value="GAL_P_UDP_TRANSF_I"/>
    <property type="match status" value="1"/>
</dbReference>
<evidence type="ECO:0000256" key="8">
    <source>
        <dbReference type="ARBA" id="ARBA00022833"/>
    </source>
</evidence>
<name>F2TW98_SALR5</name>
<dbReference type="FunFam" id="3.30.428.10:FF:000002">
    <property type="entry name" value="Galactose-1-phosphate uridylyltransferase"/>
    <property type="match status" value="1"/>
</dbReference>
<keyword evidence="8" id="KW-0862">Zinc</keyword>
<dbReference type="InterPro" id="IPR005850">
    <property type="entry name" value="GalP_Utransf_C"/>
</dbReference>
<dbReference type="eggNOG" id="KOG2958">
    <property type="taxonomic scope" value="Eukaryota"/>
</dbReference>
<protein>
    <recommendedName>
        <fullName evidence="13">Galactose-1-phosphate uridylyltransferase</fullName>
        <ecNumber evidence="13">2.7.7.12</ecNumber>
    </recommendedName>
</protein>
<evidence type="ECO:0000256" key="13">
    <source>
        <dbReference type="RuleBase" id="RU000506"/>
    </source>
</evidence>
<dbReference type="PIRSF" id="PIRSF000808">
    <property type="entry name" value="GalT"/>
    <property type="match status" value="1"/>
</dbReference>
<evidence type="ECO:0000259" key="16">
    <source>
        <dbReference type="Pfam" id="PF02744"/>
    </source>
</evidence>
<feature type="binding site" description="in other chain" evidence="12">
    <location>
        <begin position="182"/>
        <end position="184"/>
    </location>
    <ligand>
        <name>UDP-alpha-D-glucose</name>
        <dbReference type="ChEBI" id="CHEBI:58885"/>
        <note>ligand shared between dimeric partners</note>
    </ligand>
</feature>
<dbReference type="AlphaFoldDB" id="F2TW98"/>
<dbReference type="EC" id="2.7.7.12" evidence="13"/>
<dbReference type="RefSeq" id="XP_004998914.1">
    <property type="nucleotide sequence ID" value="XM_004998857.1"/>
</dbReference>
<dbReference type="STRING" id="946362.F2TW98"/>
<comment type="cofactor">
    <cofactor evidence="2">
        <name>Zn(2+)</name>
        <dbReference type="ChEBI" id="CHEBI:29105"/>
    </cofactor>
</comment>
<keyword evidence="10 13" id="KW-0119">Carbohydrate metabolism</keyword>
<feature type="binding site" evidence="12">
    <location>
        <begin position="338"/>
        <end position="339"/>
    </location>
    <ligand>
        <name>UDP-alpha-D-glucose</name>
        <dbReference type="ChEBI" id="CHEBI:58885"/>
        <note>ligand shared between dimeric partners</note>
    </ligand>
</feature>
<dbReference type="NCBIfam" id="NF008724">
    <property type="entry name" value="PRK11720.1"/>
    <property type="match status" value="1"/>
</dbReference>
<feature type="binding site" description="in other chain" evidence="12">
    <location>
        <position position="81"/>
    </location>
    <ligand>
        <name>UDP-alpha-D-glucose</name>
        <dbReference type="ChEBI" id="CHEBI:58885"/>
        <note>ligand shared between dimeric partners</note>
    </ligand>
</feature>
<dbReference type="InterPro" id="IPR001937">
    <property type="entry name" value="GalP_UDPtransf1"/>
</dbReference>
<feature type="binding site" evidence="12">
    <location>
        <begin position="343"/>
        <end position="344"/>
    </location>
    <ligand>
        <name>UDP-alpha-D-glucose</name>
        <dbReference type="ChEBI" id="CHEBI:58885"/>
        <note>ligand shared between dimeric partners</note>
    </ligand>
</feature>
<dbReference type="PANTHER" id="PTHR11943">
    <property type="entry name" value="GALACTOSE-1-PHOSPHATE URIDYLYLTRANSFERASE"/>
    <property type="match status" value="1"/>
</dbReference>
<keyword evidence="18" id="KW-1185">Reference proteome</keyword>
<dbReference type="KEGG" id="sre:PTSG_00365"/>
<dbReference type="Pfam" id="PF01087">
    <property type="entry name" value="GalP_UDP_transf"/>
    <property type="match status" value="1"/>
</dbReference>
<feature type="binding site" description="in other chain" evidence="12">
    <location>
        <begin position="97"/>
        <end position="98"/>
    </location>
    <ligand>
        <name>UDP-alpha-D-glucose</name>
        <dbReference type="ChEBI" id="CHEBI:58885"/>
        <note>ligand shared between dimeric partners</note>
    </ligand>
</feature>
<dbReference type="FunFam" id="3.30.428.10:FF:000001">
    <property type="entry name" value="Galactose-1-phosphate uridylyltransferase"/>
    <property type="match status" value="1"/>
</dbReference>
<dbReference type="InterPro" id="IPR019779">
    <property type="entry name" value="GalP_UDPtransf1_His-AS"/>
</dbReference>
<organism evidence="18">
    <name type="scientific">Salpingoeca rosetta (strain ATCC 50818 / BSB-021)</name>
    <dbReference type="NCBI Taxonomy" id="946362"/>
    <lineage>
        <taxon>Eukaryota</taxon>
        <taxon>Choanoflagellata</taxon>
        <taxon>Craspedida</taxon>
        <taxon>Salpingoecidae</taxon>
        <taxon>Salpingoeca</taxon>
    </lineage>
</organism>
<dbReference type="GO" id="GO:0008270">
    <property type="term" value="F:zinc ion binding"/>
    <property type="evidence" value="ECO:0007669"/>
    <property type="project" value="InterPro"/>
</dbReference>
<keyword evidence="5 13" id="KW-0808">Transferase</keyword>
<dbReference type="GO" id="GO:0005737">
    <property type="term" value="C:cytoplasm"/>
    <property type="evidence" value="ECO:0007669"/>
    <property type="project" value="TreeGrafter"/>
</dbReference>
<evidence type="ECO:0000256" key="4">
    <source>
        <dbReference type="ARBA" id="ARBA00010951"/>
    </source>
</evidence>
<dbReference type="Gene3D" id="3.30.428.10">
    <property type="entry name" value="HIT-like"/>
    <property type="match status" value="2"/>
</dbReference>
<dbReference type="GeneID" id="16067544"/>
<feature type="binding site" description="in other chain" evidence="12">
    <location>
        <position position="191"/>
    </location>
    <ligand>
        <name>UDP-alpha-D-glucose</name>
        <dbReference type="ChEBI" id="CHEBI:58885"/>
        <note>ligand shared between dimeric partners</note>
    </ligand>
</feature>
<dbReference type="InParanoid" id="F2TW98"/>
<evidence type="ECO:0000256" key="6">
    <source>
        <dbReference type="ARBA" id="ARBA00022695"/>
    </source>
</evidence>
<dbReference type="EMBL" id="GL832955">
    <property type="protein sequence ID" value="EGD72344.1"/>
    <property type="molecule type" value="Genomic_DNA"/>
</dbReference>
<keyword evidence="7 13" id="KW-0479">Metal-binding</keyword>
<reference evidence="17" key="1">
    <citation type="submission" date="2009-08" db="EMBL/GenBank/DDBJ databases">
        <title>Annotation of Salpingoeca rosetta.</title>
        <authorList>
            <consortium name="The Broad Institute Genome Sequencing Platform"/>
            <person name="Russ C."/>
            <person name="Cuomo C."/>
            <person name="Burger G."/>
            <person name="Gray M.W."/>
            <person name="Holland P.W.H."/>
            <person name="King N."/>
            <person name="Lang F.B.F."/>
            <person name="Roger A.J."/>
            <person name="Ruiz-Trillo I."/>
            <person name="Young S.K."/>
            <person name="Zeng Q."/>
            <person name="Gargeya S."/>
            <person name="Alvarado L."/>
            <person name="Berlin A."/>
            <person name="Chapman S.B."/>
            <person name="Chen Z."/>
            <person name="Freedman E."/>
            <person name="Gellesch M."/>
            <person name="Goldberg J."/>
            <person name="Griggs A."/>
            <person name="Gujja S."/>
            <person name="Heilman E."/>
            <person name="Heiman D."/>
            <person name="Howarth C."/>
            <person name="Mehta T."/>
            <person name="Neiman D."/>
            <person name="Pearson M."/>
            <person name="Roberts A."/>
            <person name="Saif S."/>
            <person name="Shea T."/>
            <person name="Shenoy N."/>
            <person name="Sisk P."/>
            <person name="Stolte C."/>
            <person name="Sykes S."/>
            <person name="White J."/>
            <person name="Yandava C."/>
            <person name="Haas B."/>
            <person name="Nusbaum C."/>
            <person name="Birren B."/>
        </authorList>
    </citation>
    <scope>NUCLEOTIDE SEQUENCE [LARGE SCALE GENOMIC DNA]</scope>
    <source>
        <strain evidence="17">ATCC 50818</strain>
    </source>
</reference>